<evidence type="ECO:0000313" key="4">
    <source>
        <dbReference type="Proteomes" id="UP000033140"/>
    </source>
</evidence>
<dbReference type="Proteomes" id="UP000033140">
    <property type="component" value="Unassembled WGS sequence"/>
</dbReference>
<feature type="transmembrane region" description="Helical" evidence="2">
    <location>
        <begin position="437"/>
        <end position="459"/>
    </location>
</feature>
<organism evidence="3 4">
    <name type="scientific">Saitoella complicata (strain BCRC 22490 / CBS 7301 / JCM 7358 / NBRC 10748 / NRRL Y-17804)</name>
    <dbReference type="NCBI Taxonomy" id="698492"/>
    <lineage>
        <taxon>Eukaryota</taxon>
        <taxon>Fungi</taxon>
        <taxon>Dikarya</taxon>
        <taxon>Ascomycota</taxon>
        <taxon>Taphrinomycotina</taxon>
        <taxon>Taphrinomycotina incertae sedis</taxon>
        <taxon>Saitoella</taxon>
    </lineage>
</organism>
<keyword evidence="2" id="KW-1133">Transmembrane helix</keyword>
<feature type="transmembrane region" description="Helical" evidence="2">
    <location>
        <begin position="479"/>
        <end position="497"/>
    </location>
</feature>
<feature type="compositionally biased region" description="Low complexity" evidence="1">
    <location>
        <begin position="307"/>
        <end position="321"/>
    </location>
</feature>
<protein>
    <submittedName>
        <fullName evidence="3">Uncharacterized protein</fullName>
    </submittedName>
</protein>
<keyword evidence="2" id="KW-0472">Membrane</keyword>
<evidence type="ECO:0000256" key="2">
    <source>
        <dbReference type="SAM" id="Phobius"/>
    </source>
</evidence>
<evidence type="ECO:0000313" key="3">
    <source>
        <dbReference type="EMBL" id="GAO50044.1"/>
    </source>
</evidence>
<dbReference type="AlphaFoldDB" id="A0A0E9NJM1"/>
<reference evidence="3 4" key="1">
    <citation type="journal article" date="2011" name="J. Gen. Appl. Microbiol.">
        <title>Draft genome sequencing of the enigmatic yeast Saitoella complicata.</title>
        <authorList>
            <person name="Nishida H."/>
            <person name="Hamamoto M."/>
            <person name="Sugiyama J."/>
        </authorList>
    </citation>
    <scope>NUCLEOTIDE SEQUENCE [LARGE SCALE GENOMIC DNA]</scope>
    <source>
        <strain evidence="3 4">NRRL Y-17804</strain>
    </source>
</reference>
<comment type="caution">
    <text evidence="3">The sequence shown here is derived from an EMBL/GenBank/DDBJ whole genome shotgun (WGS) entry which is preliminary data.</text>
</comment>
<gene>
    <name evidence="3" type="ORF">G7K_4179-t1</name>
</gene>
<dbReference type="EMBL" id="BACD03000028">
    <property type="protein sequence ID" value="GAO50044.1"/>
    <property type="molecule type" value="Genomic_DNA"/>
</dbReference>
<reference evidence="3 4" key="2">
    <citation type="journal article" date="2014" name="J. Gen. Appl. Microbiol.">
        <title>The early diverging ascomycetous budding yeast Saitoella complicata has three histone deacetylases belonging to the Clr6, Hos2, and Rpd3 lineages.</title>
        <authorList>
            <person name="Nishida H."/>
            <person name="Matsumoto T."/>
            <person name="Kondo S."/>
            <person name="Hamamoto M."/>
            <person name="Yoshikawa H."/>
        </authorList>
    </citation>
    <scope>NUCLEOTIDE SEQUENCE [LARGE SCALE GENOMIC DNA]</scope>
    <source>
        <strain evidence="3 4">NRRL Y-17804</strain>
    </source>
</reference>
<accession>A0A0E9NJM1</accession>
<keyword evidence="4" id="KW-1185">Reference proteome</keyword>
<evidence type="ECO:0000256" key="1">
    <source>
        <dbReference type="SAM" id="MobiDB-lite"/>
    </source>
</evidence>
<keyword evidence="2" id="KW-0812">Transmembrane</keyword>
<reference evidence="3 4" key="3">
    <citation type="journal article" date="2015" name="Genome Announc.">
        <title>Draft Genome Sequence of the Archiascomycetous Yeast Saitoella complicata.</title>
        <authorList>
            <person name="Yamauchi K."/>
            <person name="Kondo S."/>
            <person name="Hamamoto M."/>
            <person name="Takahashi Y."/>
            <person name="Ogura Y."/>
            <person name="Hayashi T."/>
            <person name="Nishida H."/>
        </authorList>
    </citation>
    <scope>NUCLEOTIDE SEQUENCE [LARGE SCALE GENOMIC DNA]</scope>
    <source>
        <strain evidence="3 4">NRRL Y-17804</strain>
    </source>
</reference>
<name>A0A0E9NJM1_SAICN</name>
<proteinExistence type="predicted"/>
<sequence length="692" mass="77340">MSLNGLRALSVSHAWERVSTRDSDAWMILTYTNRSTLVLWSSGCTGLNGLVNTPIPPSTDALYAFVAQPTARLDPEPSVLAIKYVKPTAGGVTRARTTVHWQTLLETFRGWTSCLEVGDWSALRRDRRVSVGSVGSSYEGAASVESLQLVHRTSTRRRRRDEGYADMDQPWSEWASQNPVRLSAFPMLLPSATEKEHEQQMLPFEPLIGFPAPPSPPLTSNPLHGGFQMDPDREKLMEGHKLIALPLQVVLPDPEVVRARSKSEGGDVPPRSPKWMNRMARVNQGVRCVSVAMERDREREQESLPASPTFLTPTSPGPTTSGKYGLWEHLARLEAQGMELIAGYVNVQANSPLWRRRWLTIRDRKLLVESSLGPASMWDLLSEVESVGVVKEEMVGMRNVVRVGFVSGREVLVGCESGEECEEVVAVVEYCRQHVVLILWFVCQVVCFSPNLICCTLLIRAPTHTTYNSGVASNSHRRIFLLVLSAYTSFLALSFNMTTRRRVAATSALPLSQDDRRLKTIPNFEVSLNIYEVENAVAIQHFAPRIMGLERGEWEACGQVLLETEMVRNTTFRCAPIVIGVSAHDKLPHIMLTPPTKQELKRPWVPCWTGQKRVEGLLGVPHKGYNRKDRRNNAWTPLGVKKTSTAASPTVTKVTKVPPTKPTITGRDYKLRFQKKIEENLKKGVAKLQLAD</sequence>
<feature type="region of interest" description="Disordered" evidence="1">
    <location>
        <begin position="295"/>
        <end position="322"/>
    </location>
</feature>